<dbReference type="Proteomes" id="UP000488521">
    <property type="component" value="Unassembled WGS sequence"/>
</dbReference>
<dbReference type="Pfam" id="PF04616">
    <property type="entry name" value="Glyco_hydro_43"/>
    <property type="match status" value="1"/>
</dbReference>
<dbReference type="Gene3D" id="2.60.120.200">
    <property type="match status" value="1"/>
</dbReference>
<dbReference type="RefSeq" id="WP_055298914.1">
    <property type="nucleotide sequence ID" value="NZ_CZAP01000003.1"/>
</dbReference>
<feature type="domain" description="Beta-mannosidase-like galactose-binding" evidence="7">
    <location>
        <begin position="1387"/>
        <end position="1469"/>
    </location>
</feature>
<dbReference type="EC" id="3.2.1.55" evidence="8"/>
<dbReference type="GO" id="GO:0046556">
    <property type="term" value="F:alpha-L-arabinofuranosidase activity"/>
    <property type="evidence" value="ECO:0007669"/>
    <property type="project" value="UniProtKB-EC"/>
</dbReference>
<feature type="site" description="Important for catalytic activity, responsible for pKa modulation of the active site Glu and correct orientation of both the proton donor and substrate" evidence="6">
    <location>
        <position position="155"/>
    </location>
</feature>
<evidence type="ECO:0000313" key="8">
    <source>
        <dbReference type="EMBL" id="CUP12462.1"/>
    </source>
</evidence>
<dbReference type="Gene3D" id="2.60.120.260">
    <property type="entry name" value="Galactose-binding domain-like"/>
    <property type="match status" value="1"/>
</dbReference>
<dbReference type="EMBL" id="WCRS01000001">
    <property type="protein sequence ID" value="KAB4479223.1"/>
    <property type="molecule type" value="Genomic_DNA"/>
</dbReference>
<keyword evidence="4 8" id="KW-0326">Glycosidase</keyword>
<comment type="similarity">
    <text evidence="1">Belongs to the glycosyl hydrolase 43 family.</text>
</comment>
<evidence type="ECO:0000256" key="3">
    <source>
        <dbReference type="ARBA" id="ARBA00022801"/>
    </source>
</evidence>
<dbReference type="EMBL" id="CZAP01000003">
    <property type="protein sequence ID" value="CUP12462.1"/>
    <property type="molecule type" value="Genomic_DNA"/>
</dbReference>
<name>A0A174KKI7_BACT4</name>
<reference evidence="8 10" key="1">
    <citation type="submission" date="2015-09" db="EMBL/GenBank/DDBJ databases">
        <authorList>
            <consortium name="Pathogen Informatics"/>
        </authorList>
    </citation>
    <scope>NUCLEOTIDE SEQUENCE [LARGE SCALE GENOMIC DNA]</scope>
    <source>
        <strain evidence="8 10">2789STDY5834899</strain>
    </source>
</reference>
<dbReference type="GO" id="GO:0005975">
    <property type="term" value="P:carbohydrate metabolic process"/>
    <property type="evidence" value="ECO:0007669"/>
    <property type="project" value="InterPro"/>
</dbReference>
<dbReference type="PANTHER" id="PTHR43817">
    <property type="entry name" value="GLYCOSYL HYDROLASE"/>
    <property type="match status" value="1"/>
</dbReference>
<sequence length="1544" mass="175152">MIQRLSFWIIMIICSTMVYGQEHDGYYTNPILSSGADPWVIKHEGWYYYCSGVPGGIGVSRSRDLHKINPPVCVWKVPEKGQWNSTCVWAPELHFWKGKWYIYYAAGYSGPPFIHQKAGVLESVTSDAMGKYVDKGMLFTGDALGDWENNRWAIDMTLLDHKGQLYAVWSGWEGNELTDKTQQHLYIAKMVNPWTMASGRVKISSPDRYYEQGELPLNEGPQILKHEKDVFIVYSCGQSWLDTYKLSYLRLKDSDADLLDPESWIKSEKPVFEGTNQVLGVGHASFTTSPDDREYYICYHSKREKTPGWKRDIRLQKFTFDASGVPCFGKPVSVGEKLPLPSGTTHLVKAKSMVDLEKDFTELSSTARPYTYWFWMNGNITKEGITKDLEAMHRIGVGGVFNLEGGTGIPKGAVTYLSSEWSELKAHAVKEAARLGIDYVMHNCPGWSSSGGPWITPEYSMQKLTWSEIEVVGGEQIDTLLPQPAMELGYYKDVAILAFPSFRNGKPIGFSDWQLLNNSVFNHKGLIDIREYDKEQVIHPEDVIDLTKQVDSNGCLSWEAPSGNWTIIRLGHTSTGRKNCAAPDTGVGLECDKFSKQAIQLHFNKMMDLLYPLIKPYVHQIQIGLEIDSWEVGMQNWTSGFEDEFCERTGYDLIRYLPAMTGKIVGSKEITERFLWDIRRIQADLLADNYYGEFRSLCNQYGLVSYCEPYDRGPMEELQIGSRVDGVMGEFWNGLSAIFQNNLMMRRTAKLASSIAHINGQKIVGAEAYTSEPESGRWQEYPFALKAVGDKAFTEGINRMVVHRYAMQPHSNAVPAMTLGPWGIHFDRTNTWWEPARAWMDYLNRCQTLLQEGLFVADLAYFTGDNVVGYTKVHRNELNPEPPEGYDYDLMNTETLLNRAWIEQGRLRLPDGMSYRILVLQEQSYITLGLLRKLREMVEQGLVIVGARPHQTVGFQSYSIAEEKEFEQLCNELWGKNTTAMIDRNVGKGRVFWEASLNLNQVFRQIQLKPDFEVGDNPNSAPIRYIHRQIGDTDVYFVTNQRRTPEDIICNFRVEGKVPEFWNPLTGERSRALVYQINEGMTSVPIQLDEYGSVFVVFRSDLPKQTAIRSIYKDSECLMDASVVPVEEQEQTKYFGVKDDFSISLWVKPESDAMLNTDNPMGYISYPWTEYYAIYPSHGELLYGTGHATCGMAIGRNGVAVWENAKGYPEFKMAVEKPISGWSHICLVYKEGAPHIYINGEYVAYKTRSLQTIHPGLNPTTLKEGASYYNGDMSVPVLFQRVLSNKEISRLAAEGYVKKAAERALNWVPYADNRILLAWHDGNYDFITSDGVKKKVKVEKVGTPVMLNQKWKITFPDGCGAPEKITLPKLFSLHKHEDEGVKYFSGTATYMTDFVIKTSMLSDEKVVFLDLGAVEVMAEVIVNGVNKGILWARPYSVDVTDVLKPGKNTLEIRVTNQWTNRLIGDEQLPEENEYVPGGGINGIAALSRGAIKKLPDWYKNGVNKPEGGRVAFTTWKHYRKDSPLMESGLIGPVRLVFAKKIELK</sequence>
<evidence type="ECO:0000256" key="6">
    <source>
        <dbReference type="PIRSR" id="PIRSR606710-2"/>
    </source>
</evidence>
<feature type="active site" description="Proton acceptor" evidence="5">
    <location>
        <position position="37"/>
    </location>
</feature>
<dbReference type="Pfam" id="PF22666">
    <property type="entry name" value="Glyco_hydro_2_N2"/>
    <property type="match status" value="1"/>
</dbReference>
<organism evidence="8 10">
    <name type="scientific">Bacteroides thetaiotaomicron</name>
    <dbReference type="NCBI Taxonomy" id="818"/>
    <lineage>
        <taxon>Bacteria</taxon>
        <taxon>Pseudomonadati</taxon>
        <taxon>Bacteroidota</taxon>
        <taxon>Bacteroidia</taxon>
        <taxon>Bacteroidales</taxon>
        <taxon>Bacteroidaceae</taxon>
        <taxon>Bacteroides</taxon>
    </lineage>
</organism>
<evidence type="ECO:0000259" key="7">
    <source>
        <dbReference type="Pfam" id="PF22666"/>
    </source>
</evidence>
<evidence type="ECO:0000313" key="9">
    <source>
        <dbReference type="EMBL" id="KAB4479223.1"/>
    </source>
</evidence>
<dbReference type="SUPFAM" id="SSF75005">
    <property type="entry name" value="Arabinanase/levansucrase/invertase"/>
    <property type="match status" value="1"/>
</dbReference>
<feature type="active site" description="Proton donor" evidence="5">
    <location>
        <position position="219"/>
    </location>
</feature>
<dbReference type="SUPFAM" id="SSF49785">
    <property type="entry name" value="Galactose-binding domain-like"/>
    <property type="match status" value="1"/>
</dbReference>
<evidence type="ECO:0000256" key="5">
    <source>
        <dbReference type="PIRSR" id="PIRSR606710-1"/>
    </source>
</evidence>
<evidence type="ECO:0000313" key="10">
    <source>
        <dbReference type="Proteomes" id="UP000095576"/>
    </source>
</evidence>
<dbReference type="InterPro" id="IPR023296">
    <property type="entry name" value="Glyco_hydro_beta-prop_sf"/>
</dbReference>
<dbReference type="InterPro" id="IPR008979">
    <property type="entry name" value="Galactose-bd-like_sf"/>
</dbReference>
<dbReference type="Pfam" id="PF13385">
    <property type="entry name" value="Laminin_G_3"/>
    <property type="match status" value="1"/>
</dbReference>
<dbReference type="PANTHER" id="PTHR43817:SF1">
    <property type="entry name" value="HYDROLASE, FAMILY 43, PUTATIVE (AFU_ORTHOLOGUE AFUA_3G01660)-RELATED"/>
    <property type="match status" value="1"/>
</dbReference>
<evidence type="ECO:0000313" key="11">
    <source>
        <dbReference type="Proteomes" id="UP000488521"/>
    </source>
</evidence>
<dbReference type="InterPro" id="IPR054593">
    <property type="entry name" value="Beta-mannosidase-like_N2"/>
</dbReference>
<evidence type="ECO:0000256" key="1">
    <source>
        <dbReference type="ARBA" id="ARBA00009865"/>
    </source>
</evidence>
<accession>A0A174KKI7</accession>
<dbReference type="InterPro" id="IPR006710">
    <property type="entry name" value="Glyco_hydro_43"/>
</dbReference>
<dbReference type="SUPFAM" id="SSF49899">
    <property type="entry name" value="Concanavalin A-like lectins/glucanases"/>
    <property type="match status" value="1"/>
</dbReference>
<gene>
    <name evidence="8" type="ORF">ERS852511_01179</name>
    <name evidence="9" type="ORF">GAN59_01495</name>
</gene>
<dbReference type="Proteomes" id="UP000095576">
    <property type="component" value="Unassembled WGS sequence"/>
</dbReference>
<evidence type="ECO:0000256" key="2">
    <source>
        <dbReference type="ARBA" id="ARBA00022729"/>
    </source>
</evidence>
<keyword evidence="3 8" id="KW-0378">Hydrolase</keyword>
<dbReference type="Pfam" id="PF17132">
    <property type="entry name" value="Glyco_hydro_106"/>
    <property type="match status" value="2"/>
</dbReference>
<evidence type="ECO:0000256" key="4">
    <source>
        <dbReference type="ARBA" id="ARBA00023295"/>
    </source>
</evidence>
<dbReference type="InterPro" id="IPR013320">
    <property type="entry name" value="ConA-like_dom_sf"/>
</dbReference>
<dbReference type="Gene3D" id="2.115.10.20">
    <property type="entry name" value="Glycosyl hydrolase domain, family 43"/>
    <property type="match status" value="1"/>
</dbReference>
<protein>
    <submittedName>
        <fullName evidence="8 9">Glycosylhydrolase</fullName>
        <ecNumber evidence="8">3.2.1.55</ecNumber>
    </submittedName>
</protein>
<proteinExistence type="inferred from homology"/>
<reference evidence="9 11" key="2">
    <citation type="journal article" date="2019" name="Nat. Med.">
        <title>A library of human gut bacterial isolates paired with longitudinal multiomics data enables mechanistic microbiome research.</title>
        <authorList>
            <person name="Poyet M."/>
            <person name="Groussin M."/>
            <person name="Gibbons S.M."/>
            <person name="Avila-Pacheco J."/>
            <person name="Jiang X."/>
            <person name="Kearney S.M."/>
            <person name="Perrotta A.R."/>
            <person name="Berdy B."/>
            <person name="Zhao S."/>
            <person name="Lieberman T.D."/>
            <person name="Swanson P.K."/>
            <person name="Smith M."/>
            <person name="Roesemann S."/>
            <person name="Alexander J.E."/>
            <person name="Rich S.A."/>
            <person name="Livny J."/>
            <person name="Vlamakis H."/>
            <person name="Clish C."/>
            <person name="Bullock K."/>
            <person name="Deik A."/>
            <person name="Scott J."/>
            <person name="Pierce K.A."/>
            <person name="Xavier R.J."/>
            <person name="Alm E.J."/>
        </authorList>
    </citation>
    <scope>NUCLEOTIDE SEQUENCE [LARGE SCALE GENOMIC DNA]</scope>
    <source>
        <strain evidence="9 11">BIOML-A156</strain>
    </source>
</reference>
<dbReference type="CDD" id="cd18820">
    <property type="entry name" value="GH43_LbAraf43-like"/>
    <property type="match status" value="1"/>
</dbReference>
<keyword evidence="2" id="KW-0732">Signal</keyword>
<dbReference type="NCBIfam" id="NF045579">
    <property type="entry name" value="rhamnoside_JR"/>
    <property type="match status" value="1"/>
</dbReference>